<proteinExistence type="inferred from homology"/>
<dbReference type="Proteomes" id="UP000694388">
    <property type="component" value="Unplaced"/>
</dbReference>
<evidence type="ECO:0000256" key="4">
    <source>
        <dbReference type="ARBA" id="ARBA00005680"/>
    </source>
</evidence>
<evidence type="ECO:0000256" key="8">
    <source>
        <dbReference type="ARBA" id="ARBA00022734"/>
    </source>
</evidence>
<accession>A0A8C4QK88</accession>
<evidence type="ECO:0000256" key="5">
    <source>
        <dbReference type="ARBA" id="ARBA00012644"/>
    </source>
</evidence>
<dbReference type="InterPro" id="IPR045885">
    <property type="entry name" value="GalNAc-T"/>
</dbReference>
<keyword evidence="10" id="KW-1133">Transmembrane helix</keyword>
<dbReference type="GeneTree" id="ENSGT00940000158182"/>
<evidence type="ECO:0000313" key="19">
    <source>
        <dbReference type="Proteomes" id="UP000694388"/>
    </source>
</evidence>
<dbReference type="InterPro" id="IPR000772">
    <property type="entry name" value="Ricin_B_lectin"/>
</dbReference>
<dbReference type="AlphaFoldDB" id="A0A8C4QK88"/>
<reference evidence="18" key="1">
    <citation type="submission" date="2025-05" db="UniProtKB">
        <authorList>
            <consortium name="Ensembl"/>
        </authorList>
    </citation>
    <scope>IDENTIFICATION</scope>
</reference>
<comment type="pathway">
    <text evidence="3 15">Protein modification; protein glycosylation.</text>
</comment>
<feature type="compositionally biased region" description="Polar residues" evidence="16">
    <location>
        <begin position="411"/>
        <end position="422"/>
    </location>
</feature>
<feature type="domain" description="Ricin B lectin" evidence="17">
    <location>
        <begin position="273"/>
        <end position="418"/>
    </location>
</feature>
<dbReference type="GO" id="GO:0000139">
    <property type="term" value="C:Golgi membrane"/>
    <property type="evidence" value="ECO:0007669"/>
    <property type="project" value="UniProtKB-SubCell"/>
</dbReference>
<dbReference type="EC" id="2.4.1.-" evidence="15"/>
<keyword evidence="7" id="KW-0812">Transmembrane</keyword>
<keyword evidence="6 15" id="KW-0328">Glycosyltransferase</keyword>
<evidence type="ECO:0000256" key="14">
    <source>
        <dbReference type="ARBA" id="ARBA00023211"/>
    </source>
</evidence>
<dbReference type="SUPFAM" id="SSF53448">
    <property type="entry name" value="Nucleotide-diphospho-sugar transferases"/>
    <property type="match status" value="1"/>
</dbReference>
<dbReference type="Gene3D" id="2.80.10.50">
    <property type="match status" value="1"/>
</dbReference>
<dbReference type="GO" id="GO:0006493">
    <property type="term" value="P:protein O-linked glycosylation"/>
    <property type="evidence" value="ECO:0007669"/>
    <property type="project" value="TreeGrafter"/>
</dbReference>
<keyword evidence="13 15" id="KW-1015">Disulfide bond</keyword>
<dbReference type="Ensembl" id="ENSEBUT00000017370.1">
    <property type="protein sequence ID" value="ENSEBUP00000016794.1"/>
    <property type="gene ID" value="ENSEBUG00000010524.1"/>
</dbReference>
<comment type="similarity">
    <text evidence="4 15">Belongs to the glycosyltransferase 2 family. GalNAc-T subfamily.</text>
</comment>
<evidence type="ECO:0000256" key="3">
    <source>
        <dbReference type="ARBA" id="ARBA00004922"/>
    </source>
</evidence>
<dbReference type="SUPFAM" id="SSF50370">
    <property type="entry name" value="Ricin B-like lectins"/>
    <property type="match status" value="1"/>
</dbReference>
<organism evidence="18 19">
    <name type="scientific">Eptatretus burgeri</name>
    <name type="common">Inshore hagfish</name>
    <dbReference type="NCBI Taxonomy" id="7764"/>
    <lineage>
        <taxon>Eukaryota</taxon>
        <taxon>Metazoa</taxon>
        <taxon>Chordata</taxon>
        <taxon>Craniata</taxon>
        <taxon>Vertebrata</taxon>
        <taxon>Cyclostomata</taxon>
        <taxon>Myxini</taxon>
        <taxon>Myxiniformes</taxon>
        <taxon>Myxinidae</taxon>
        <taxon>Eptatretinae</taxon>
        <taxon>Eptatretus</taxon>
    </lineage>
</organism>
<comment type="cofactor">
    <cofactor evidence="1 15">
        <name>Mn(2+)</name>
        <dbReference type="ChEBI" id="CHEBI:29035"/>
    </cofactor>
</comment>
<dbReference type="PROSITE" id="PS50231">
    <property type="entry name" value="RICIN_B_LECTIN"/>
    <property type="match status" value="1"/>
</dbReference>
<dbReference type="PANTHER" id="PTHR11675">
    <property type="entry name" value="N-ACETYLGALACTOSAMINYLTRANSFERASE"/>
    <property type="match status" value="1"/>
</dbReference>
<evidence type="ECO:0000313" key="18">
    <source>
        <dbReference type="Ensembl" id="ENSEBUP00000016777.1"/>
    </source>
</evidence>
<protein>
    <recommendedName>
        <fullName evidence="5 15">Polypeptide N-acetylgalactosaminyltransferase</fullName>
        <ecNumber evidence="15">2.4.1.-</ecNumber>
    </recommendedName>
    <alternativeName>
        <fullName evidence="15">Protein-UDP acetylgalactosaminyltransferase</fullName>
    </alternativeName>
</protein>
<keyword evidence="11 15" id="KW-0333">Golgi apparatus</keyword>
<dbReference type="InterPro" id="IPR029044">
    <property type="entry name" value="Nucleotide-diphossugar_trans"/>
</dbReference>
<dbReference type="Ensembl" id="ENSEBUT00000017353.1">
    <property type="protein sequence ID" value="ENSEBUP00000016777.1"/>
    <property type="gene ID" value="ENSEBUG00000010524.1"/>
</dbReference>
<evidence type="ECO:0000256" key="6">
    <source>
        <dbReference type="ARBA" id="ARBA00022676"/>
    </source>
</evidence>
<dbReference type="Pfam" id="PF00535">
    <property type="entry name" value="Glycos_transf_2"/>
    <property type="match status" value="1"/>
</dbReference>
<evidence type="ECO:0000256" key="1">
    <source>
        <dbReference type="ARBA" id="ARBA00001936"/>
    </source>
</evidence>
<comment type="subcellular location">
    <subcellularLocation>
        <location evidence="2 15">Golgi apparatus membrane</location>
        <topology evidence="2 15">Single-pass type II membrane protein</topology>
    </subcellularLocation>
</comment>
<evidence type="ECO:0000256" key="16">
    <source>
        <dbReference type="SAM" id="MobiDB-lite"/>
    </source>
</evidence>
<evidence type="ECO:0000256" key="10">
    <source>
        <dbReference type="ARBA" id="ARBA00022989"/>
    </source>
</evidence>
<dbReference type="CDD" id="cd02510">
    <property type="entry name" value="pp-GalNAc-T"/>
    <property type="match status" value="1"/>
</dbReference>
<sequence length="422" mass="47395">MKRDPRCYVQFAASDCQLLTALPKVTCFRNMKREGLIRSRVRGSEMARAGVLTFLDSHCEVNKGWLEPLLQRVKDDRTRVVSPIIDVINMDSFIYTAASPNLQGGFDWSLHFKWENLSPQKAARRSDPIEPIRTPVIAGGLFAMDLAWFNKLGKYDTAMEVWGGENLELSFRSWLCGGSLEIVPCSRVGHVFRKRHPYVFPAGNANTYIRNTRRAAEVWMDSYKELYYQARPAAKYRPYGNISNRLDLKRHLTCRPFRWFLLNIYPELIASGQPVVGTLHHGNRCLEAISGTHAGDLPNVVLALCLGMQERNVPPQQIWERKELQLRQGTLCLSVLTTSPGSLAVFIPCQASDGKQNWQQQGSQLVHQASQLCLTSEEARGDGGEKPEHKEGQSLRGPAGAVVMPCEGNMPGQQWQLASTPS</sequence>
<keyword evidence="9" id="KW-0735">Signal-anchor</keyword>
<keyword evidence="15" id="KW-0808">Transferase</keyword>
<evidence type="ECO:0000256" key="9">
    <source>
        <dbReference type="ARBA" id="ARBA00022968"/>
    </source>
</evidence>
<feature type="compositionally biased region" description="Basic and acidic residues" evidence="16">
    <location>
        <begin position="378"/>
        <end position="393"/>
    </location>
</feature>
<dbReference type="GO" id="GO:0030246">
    <property type="term" value="F:carbohydrate binding"/>
    <property type="evidence" value="ECO:0007669"/>
    <property type="project" value="UniProtKB-KW"/>
</dbReference>
<keyword evidence="12" id="KW-0472">Membrane</keyword>
<dbReference type="InterPro" id="IPR035992">
    <property type="entry name" value="Ricin_B-like_lectins"/>
</dbReference>
<keyword evidence="19" id="KW-1185">Reference proteome</keyword>
<evidence type="ECO:0000256" key="12">
    <source>
        <dbReference type="ARBA" id="ARBA00023136"/>
    </source>
</evidence>
<name>A0A8C4QK88_EPTBU</name>
<dbReference type="UniPathway" id="UPA00378"/>
<evidence type="ECO:0000259" key="17">
    <source>
        <dbReference type="SMART" id="SM00458"/>
    </source>
</evidence>
<dbReference type="Gene3D" id="3.90.550.10">
    <property type="entry name" value="Spore Coat Polysaccharide Biosynthesis Protein SpsA, Chain A"/>
    <property type="match status" value="1"/>
</dbReference>
<dbReference type="InterPro" id="IPR001173">
    <property type="entry name" value="Glyco_trans_2-like"/>
</dbReference>
<evidence type="ECO:0000256" key="11">
    <source>
        <dbReference type="ARBA" id="ARBA00023034"/>
    </source>
</evidence>
<keyword evidence="8 15" id="KW-0430">Lectin</keyword>
<dbReference type="Pfam" id="PF00652">
    <property type="entry name" value="Ricin_B_lectin"/>
    <property type="match status" value="1"/>
</dbReference>
<dbReference type="SMART" id="SM00458">
    <property type="entry name" value="RICIN"/>
    <property type="match status" value="1"/>
</dbReference>
<evidence type="ECO:0000256" key="7">
    <source>
        <dbReference type="ARBA" id="ARBA00022692"/>
    </source>
</evidence>
<evidence type="ECO:0000256" key="2">
    <source>
        <dbReference type="ARBA" id="ARBA00004323"/>
    </source>
</evidence>
<keyword evidence="14 15" id="KW-0464">Manganese</keyword>
<evidence type="ECO:0000256" key="15">
    <source>
        <dbReference type="RuleBase" id="RU361242"/>
    </source>
</evidence>
<dbReference type="OMA" id="VAQEWTY"/>
<evidence type="ECO:0000256" key="13">
    <source>
        <dbReference type="ARBA" id="ARBA00023157"/>
    </source>
</evidence>
<feature type="region of interest" description="Disordered" evidence="16">
    <location>
        <begin position="378"/>
        <end position="422"/>
    </location>
</feature>
<dbReference type="PANTHER" id="PTHR11675:SF8">
    <property type="entry name" value="POLYPEPTIDE N-ACETYLGALACTOSAMINYLTRANSFERASE 14"/>
    <property type="match status" value="1"/>
</dbReference>
<dbReference type="GO" id="GO:0004653">
    <property type="term" value="F:polypeptide N-acetylgalactosaminyltransferase activity"/>
    <property type="evidence" value="ECO:0007669"/>
    <property type="project" value="TreeGrafter"/>
</dbReference>